<evidence type="ECO:0000259" key="1">
    <source>
        <dbReference type="Pfam" id="PF09423"/>
    </source>
</evidence>
<proteinExistence type="predicted"/>
<accession>A0A4R6XTR0</accession>
<dbReference type="CDD" id="cd00063">
    <property type="entry name" value="FN3"/>
    <property type="match status" value="1"/>
</dbReference>
<dbReference type="InterPro" id="IPR003961">
    <property type="entry name" value="FN3_dom"/>
</dbReference>
<sequence>MKTLIILSILLFTLDSQSKQLSAGPLLGHVALRGANIWVQSPENGQVSITYWESDKPKNKQSLSAKVDTDYGNTHTFKLSGLEPATRYNYFFKINNKKSKPLTTYSFTTQTLWQWRTDPPDFSVLAGSCNFENETIYDRPGKPYGSEHEIFDQMATEDAEVMIWIGDNWYYREVDFAAEQNLIHRVVRDRQQPHLQAVFNKFANYATWDDHDFGPNNSGSEFPFKQKTLNIFKKFWANPSYGMPEQEGVFTKVSYNDVDFFLMDNRYNKSHENAIDGPDKIFYGKAQLDWLKNSLLASYAPFKFIVGGGQMLNNYHAYEGWDKYRHERDPFIQWLDDNKITGVIFLSGDKHHTEMLKAERPGAYPLYEMTCSPFTAGTHSSKSGGDFDNPRLVKGSLVNQHNYCKMSFTGPRTDRRLNIQVKGKDGQQYWTKQIKSSVLSYAQVNDKE</sequence>
<dbReference type="InterPro" id="IPR038607">
    <property type="entry name" value="PhoD-like_sf"/>
</dbReference>
<reference evidence="3 4" key="1">
    <citation type="submission" date="2019-03" db="EMBL/GenBank/DDBJ databases">
        <title>Genomic Encyclopedia of Type Strains, Phase IV (KMG-IV): sequencing the most valuable type-strain genomes for metagenomic binning, comparative biology and taxonomic classification.</title>
        <authorList>
            <person name="Goeker M."/>
        </authorList>
    </citation>
    <scope>NUCLEOTIDE SEQUENCE [LARGE SCALE GENOMIC DNA]</scope>
    <source>
        <strain evidence="3 4">DSM 25488</strain>
    </source>
</reference>
<comment type="caution">
    <text evidence="3">The sequence shown here is derived from an EMBL/GenBank/DDBJ whole genome shotgun (WGS) entry which is preliminary data.</text>
</comment>
<dbReference type="PANTHER" id="PTHR33987:SF1">
    <property type="entry name" value="CALCINEURIN-LIKE METALLO-PHOSPHOESTERASE SUPERFAMILY PROTEIN"/>
    <property type="match status" value="1"/>
</dbReference>
<dbReference type="InterPro" id="IPR029052">
    <property type="entry name" value="Metallo-depent_PP-like"/>
</dbReference>
<protein>
    <submittedName>
        <fullName evidence="3">Alkaline phosphatase D</fullName>
    </submittedName>
</protein>
<dbReference type="RefSeq" id="WP_099017996.1">
    <property type="nucleotide sequence ID" value="NZ_NIHB01000001.1"/>
</dbReference>
<dbReference type="Pfam" id="PF09423">
    <property type="entry name" value="PhoD"/>
    <property type="match status" value="1"/>
</dbReference>
<gene>
    <name evidence="3" type="ORF">C8D91_0216</name>
</gene>
<dbReference type="PANTHER" id="PTHR33987">
    <property type="entry name" value="CALCINEURIN-LIKE METALLO-PHOSPHOESTERASE SUPERFAMILY PROTEIN"/>
    <property type="match status" value="1"/>
</dbReference>
<dbReference type="Pfam" id="PF25077">
    <property type="entry name" value="DUF7800"/>
    <property type="match status" value="1"/>
</dbReference>
<dbReference type="AlphaFoldDB" id="A0A4R6XTR0"/>
<feature type="domain" description="PhoD-like phosphatase metallophosphatase" evidence="1">
    <location>
        <begin position="149"/>
        <end position="384"/>
    </location>
</feature>
<dbReference type="InterPro" id="IPR056702">
    <property type="entry name" value="DUF7800"/>
</dbReference>
<evidence type="ECO:0000313" key="3">
    <source>
        <dbReference type="EMBL" id="TDR23355.1"/>
    </source>
</evidence>
<evidence type="ECO:0000313" key="4">
    <source>
        <dbReference type="Proteomes" id="UP000295724"/>
    </source>
</evidence>
<dbReference type="Gene3D" id="3.60.21.70">
    <property type="entry name" value="PhoD-like phosphatase"/>
    <property type="match status" value="1"/>
</dbReference>
<name>A0A4R6XTR0_9GAMM</name>
<organism evidence="3 4">
    <name type="scientific">Marinicella litoralis</name>
    <dbReference type="NCBI Taxonomy" id="644220"/>
    <lineage>
        <taxon>Bacteria</taxon>
        <taxon>Pseudomonadati</taxon>
        <taxon>Pseudomonadota</taxon>
        <taxon>Gammaproteobacteria</taxon>
        <taxon>Lysobacterales</taxon>
        <taxon>Marinicellaceae</taxon>
        <taxon>Marinicella</taxon>
    </lineage>
</organism>
<dbReference type="Proteomes" id="UP000295724">
    <property type="component" value="Unassembled WGS sequence"/>
</dbReference>
<dbReference type="OrthoDB" id="327733at2"/>
<dbReference type="InterPro" id="IPR018946">
    <property type="entry name" value="PhoD-like_MPP"/>
</dbReference>
<dbReference type="CDD" id="cd07389">
    <property type="entry name" value="MPP_PhoD"/>
    <property type="match status" value="1"/>
</dbReference>
<dbReference type="SUPFAM" id="SSF56300">
    <property type="entry name" value="Metallo-dependent phosphatases"/>
    <property type="match status" value="1"/>
</dbReference>
<evidence type="ECO:0000259" key="2">
    <source>
        <dbReference type="Pfam" id="PF25077"/>
    </source>
</evidence>
<feature type="domain" description="DUF7800" evidence="2">
    <location>
        <begin position="19"/>
        <end position="110"/>
    </location>
</feature>
<keyword evidence="4" id="KW-1185">Reference proteome</keyword>
<dbReference type="EMBL" id="SNZB01000001">
    <property type="protein sequence ID" value="TDR23355.1"/>
    <property type="molecule type" value="Genomic_DNA"/>
</dbReference>